<protein>
    <submittedName>
        <fullName evidence="3">Uncharacterized protein</fullName>
    </submittedName>
</protein>
<feature type="region of interest" description="Disordered" evidence="2">
    <location>
        <begin position="123"/>
        <end position="148"/>
    </location>
</feature>
<keyword evidence="4" id="KW-1185">Reference proteome</keyword>
<feature type="coiled-coil region" evidence="1">
    <location>
        <begin position="361"/>
        <end position="388"/>
    </location>
</feature>
<evidence type="ECO:0000256" key="2">
    <source>
        <dbReference type="SAM" id="MobiDB-lite"/>
    </source>
</evidence>
<gene>
    <name evidence="3" type="ORF">QBC32DRAFT_366401</name>
</gene>
<organism evidence="3 4">
    <name type="scientific">Pseudoneurospora amorphoporcata</name>
    <dbReference type="NCBI Taxonomy" id="241081"/>
    <lineage>
        <taxon>Eukaryota</taxon>
        <taxon>Fungi</taxon>
        <taxon>Dikarya</taxon>
        <taxon>Ascomycota</taxon>
        <taxon>Pezizomycotina</taxon>
        <taxon>Sordariomycetes</taxon>
        <taxon>Sordariomycetidae</taxon>
        <taxon>Sordariales</taxon>
        <taxon>Sordariaceae</taxon>
        <taxon>Pseudoneurospora</taxon>
    </lineage>
</organism>
<evidence type="ECO:0000313" key="3">
    <source>
        <dbReference type="EMBL" id="KAK3957004.1"/>
    </source>
</evidence>
<feature type="compositionally biased region" description="Basic and acidic residues" evidence="2">
    <location>
        <begin position="91"/>
        <end position="103"/>
    </location>
</feature>
<feature type="region of interest" description="Disordered" evidence="2">
    <location>
        <begin position="58"/>
        <end position="104"/>
    </location>
</feature>
<name>A0AAN6SKS8_9PEZI</name>
<dbReference type="Proteomes" id="UP001303222">
    <property type="component" value="Unassembled WGS sequence"/>
</dbReference>
<feature type="compositionally biased region" description="Basic and acidic residues" evidence="2">
    <location>
        <begin position="123"/>
        <end position="142"/>
    </location>
</feature>
<sequence>MVMAYNRRAKELPSYQGYFLVKLPSSTRYRLNNPTAHYHEQASSSYRRSREGNYDYVKGLRSSSSRSSAPQPKPAQSFKERLFVRPKKKRELTPEPAKIELHSRPQTTIAPFFKKIQAAFGDETQRPEQTQRQKQQAKEQKAAHFPTLPLKRQPIVQTRKRKRDSPVKEDTFSSETEEMLNELRAHYLTAATTLHSHALTSLTKAHTLLIQKLDDDIVASDEDFLQHAENRARKLSQPLSDFAIRSDQRGSDGVLRSEKHAVRDLVKGVEKKLGEAERQMEGLWREWVESEEGLERVWEEVWGEVEGAGKGKKVKNAEDDKGKVAGREVEGVAGEEGEGEDLFGANGEAGMETEAEKLDGQDVLAKYEEAIQEEIEKAEEEVTELTNLTYQMMKDLEKDYRKAIIPDLHIFYTSLEDV</sequence>
<evidence type="ECO:0000313" key="4">
    <source>
        <dbReference type="Proteomes" id="UP001303222"/>
    </source>
</evidence>
<reference evidence="3" key="1">
    <citation type="journal article" date="2023" name="Mol. Phylogenet. Evol.">
        <title>Genome-scale phylogeny and comparative genomics of the fungal order Sordariales.</title>
        <authorList>
            <person name="Hensen N."/>
            <person name="Bonometti L."/>
            <person name="Westerberg I."/>
            <person name="Brannstrom I.O."/>
            <person name="Guillou S."/>
            <person name="Cros-Aarteil S."/>
            <person name="Calhoun S."/>
            <person name="Haridas S."/>
            <person name="Kuo A."/>
            <person name="Mondo S."/>
            <person name="Pangilinan J."/>
            <person name="Riley R."/>
            <person name="LaButti K."/>
            <person name="Andreopoulos B."/>
            <person name="Lipzen A."/>
            <person name="Chen C."/>
            <person name="Yan M."/>
            <person name="Daum C."/>
            <person name="Ng V."/>
            <person name="Clum A."/>
            <person name="Steindorff A."/>
            <person name="Ohm R.A."/>
            <person name="Martin F."/>
            <person name="Silar P."/>
            <person name="Natvig D.O."/>
            <person name="Lalanne C."/>
            <person name="Gautier V."/>
            <person name="Ament-Velasquez S.L."/>
            <person name="Kruys A."/>
            <person name="Hutchinson M.I."/>
            <person name="Powell A.J."/>
            <person name="Barry K."/>
            <person name="Miller A.N."/>
            <person name="Grigoriev I.V."/>
            <person name="Debuchy R."/>
            <person name="Gladieux P."/>
            <person name="Hiltunen Thoren M."/>
            <person name="Johannesson H."/>
        </authorList>
    </citation>
    <scope>NUCLEOTIDE SEQUENCE</scope>
    <source>
        <strain evidence="3">CBS 626.80</strain>
    </source>
</reference>
<dbReference type="AlphaFoldDB" id="A0AAN6SKS8"/>
<reference evidence="3" key="2">
    <citation type="submission" date="2023-06" db="EMBL/GenBank/DDBJ databases">
        <authorList>
            <consortium name="Lawrence Berkeley National Laboratory"/>
            <person name="Mondo S.J."/>
            <person name="Hensen N."/>
            <person name="Bonometti L."/>
            <person name="Westerberg I."/>
            <person name="Brannstrom I.O."/>
            <person name="Guillou S."/>
            <person name="Cros-Aarteil S."/>
            <person name="Calhoun S."/>
            <person name="Haridas S."/>
            <person name="Kuo A."/>
            <person name="Pangilinan J."/>
            <person name="Riley R."/>
            <person name="Labutti K."/>
            <person name="Andreopoulos B."/>
            <person name="Lipzen A."/>
            <person name="Chen C."/>
            <person name="Yanf M."/>
            <person name="Daum C."/>
            <person name="Ng V."/>
            <person name="Clum A."/>
            <person name="Steindorff A."/>
            <person name="Ohm R."/>
            <person name="Martin F."/>
            <person name="Silar P."/>
            <person name="Natvig D."/>
            <person name="Lalanne C."/>
            <person name="Gautier V."/>
            <person name="Ament-Velasquez S.L."/>
            <person name="Kruys A."/>
            <person name="Hutchinson M.I."/>
            <person name="Powell A.J."/>
            <person name="Barry K."/>
            <person name="Miller A.N."/>
            <person name="Grigoriev I.V."/>
            <person name="Debuchy R."/>
            <person name="Gladieux P."/>
            <person name="Thoren M.H."/>
            <person name="Johannesson H."/>
        </authorList>
    </citation>
    <scope>NUCLEOTIDE SEQUENCE</scope>
    <source>
        <strain evidence="3">CBS 626.80</strain>
    </source>
</reference>
<comment type="caution">
    <text evidence="3">The sequence shown here is derived from an EMBL/GenBank/DDBJ whole genome shotgun (WGS) entry which is preliminary data.</text>
</comment>
<accession>A0AAN6SKS8</accession>
<evidence type="ECO:0000256" key="1">
    <source>
        <dbReference type="SAM" id="Coils"/>
    </source>
</evidence>
<proteinExistence type="predicted"/>
<dbReference type="EMBL" id="MU859061">
    <property type="protein sequence ID" value="KAK3957004.1"/>
    <property type="molecule type" value="Genomic_DNA"/>
</dbReference>
<keyword evidence="1" id="KW-0175">Coiled coil</keyword>